<protein>
    <submittedName>
        <fullName evidence="1">Uncharacterized protein</fullName>
    </submittedName>
</protein>
<dbReference type="EMBL" id="CM023481">
    <property type="protein sequence ID" value="KAH6947095.1"/>
    <property type="molecule type" value="Genomic_DNA"/>
</dbReference>
<accession>A0ACB7TJL0</accession>
<dbReference type="Proteomes" id="UP000821845">
    <property type="component" value="Chromosome 1"/>
</dbReference>
<sequence>MPRKAVTKAMLDIAGGSSRDPRVTSSSMGDKGALPQCSARQASRTKQGALLEAVTASRGTGRPQNQRMSCLVRMLALPEFERTSSAEQCLRSSTGSTSWATSFSATRAARCRISSRRMADSESDRDNSQQLPLEATRRVSFSAIAFAVGAGSWVPPVGWNSVASVPDVSSASPSPVCSGSTATCCLMGGAVPSVALASTEEDMLRSLPK</sequence>
<reference evidence="1" key="1">
    <citation type="submission" date="2020-05" db="EMBL/GenBank/DDBJ databases">
        <title>Large-scale comparative analyses of tick genomes elucidate their genetic diversity and vector capacities.</title>
        <authorList>
            <person name="Jia N."/>
            <person name="Wang J."/>
            <person name="Shi W."/>
            <person name="Du L."/>
            <person name="Sun Y."/>
            <person name="Zhan W."/>
            <person name="Jiang J."/>
            <person name="Wang Q."/>
            <person name="Zhang B."/>
            <person name="Ji P."/>
            <person name="Sakyi L.B."/>
            <person name="Cui X."/>
            <person name="Yuan T."/>
            <person name="Jiang B."/>
            <person name="Yang W."/>
            <person name="Lam T.T.-Y."/>
            <person name="Chang Q."/>
            <person name="Ding S."/>
            <person name="Wang X."/>
            <person name="Zhu J."/>
            <person name="Ruan X."/>
            <person name="Zhao L."/>
            <person name="Wei J."/>
            <person name="Que T."/>
            <person name="Du C."/>
            <person name="Cheng J."/>
            <person name="Dai P."/>
            <person name="Han X."/>
            <person name="Huang E."/>
            <person name="Gao Y."/>
            <person name="Liu J."/>
            <person name="Shao H."/>
            <person name="Ye R."/>
            <person name="Li L."/>
            <person name="Wei W."/>
            <person name="Wang X."/>
            <person name="Wang C."/>
            <person name="Yang T."/>
            <person name="Huo Q."/>
            <person name="Li W."/>
            <person name="Guo W."/>
            <person name="Chen H."/>
            <person name="Zhou L."/>
            <person name="Ni X."/>
            <person name="Tian J."/>
            <person name="Zhou Y."/>
            <person name="Sheng Y."/>
            <person name="Liu T."/>
            <person name="Pan Y."/>
            <person name="Xia L."/>
            <person name="Li J."/>
            <person name="Zhao F."/>
            <person name="Cao W."/>
        </authorList>
    </citation>
    <scope>NUCLEOTIDE SEQUENCE</scope>
    <source>
        <strain evidence="1">Hyas-2018</strain>
    </source>
</reference>
<proteinExistence type="predicted"/>
<evidence type="ECO:0000313" key="2">
    <source>
        <dbReference type="Proteomes" id="UP000821845"/>
    </source>
</evidence>
<organism evidence="1 2">
    <name type="scientific">Hyalomma asiaticum</name>
    <name type="common">Tick</name>
    <dbReference type="NCBI Taxonomy" id="266040"/>
    <lineage>
        <taxon>Eukaryota</taxon>
        <taxon>Metazoa</taxon>
        <taxon>Ecdysozoa</taxon>
        <taxon>Arthropoda</taxon>
        <taxon>Chelicerata</taxon>
        <taxon>Arachnida</taxon>
        <taxon>Acari</taxon>
        <taxon>Parasitiformes</taxon>
        <taxon>Ixodida</taxon>
        <taxon>Ixodoidea</taxon>
        <taxon>Ixodidae</taxon>
        <taxon>Hyalomminae</taxon>
        <taxon>Hyalomma</taxon>
    </lineage>
</organism>
<gene>
    <name evidence="1" type="ORF">HPB50_017057</name>
</gene>
<keyword evidence="2" id="KW-1185">Reference proteome</keyword>
<evidence type="ECO:0000313" key="1">
    <source>
        <dbReference type="EMBL" id="KAH6947095.1"/>
    </source>
</evidence>
<name>A0ACB7TJL0_HYAAI</name>
<comment type="caution">
    <text evidence="1">The sequence shown here is derived from an EMBL/GenBank/DDBJ whole genome shotgun (WGS) entry which is preliminary data.</text>
</comment>